<dbReference type="SMART" id="SM00857">
    <property type="entry name" value="Resolvase"/>
    <property type="match status" value="1"/>
</dbReference>
<dbReference type="PANTHER" id="PTHR30461">
    <property type="entry name" value="DNA-INVERTASE FROM LAMBDOID PROPHAGE"/>
    <property type="match status" value="1"/>
</dbReference>
<dbReference type="Gene3D" id="3.40.50.1390">
    <property type="entry name" value="Resolvase, N-terminal catalytic domain"/>
    <property type="match status" value="1"/>
</dbReference>
<proteinExistence type="predicted"/>
<dbReference type="PROSITE" id="PS51736">
    <property type="entry name" value="RECOMBINASES_3"/>
    <property type="match status" value="1"/>
</dbReference>
<comment type="caution">
    <text evidence="5">The sequence shown here is derived from an EMBL/GenBank/DDBJ whole genome shotgun (WGS) entry which is preliminary data.</text>
</comment>
<evidence type="ECO:0000313" key="6">
    <source>
        <dbReference type="Proteomes" id="UP000239698"/>
    </source>
</evidence>
<reference evidence="5 6" key="1">
    <citation type="submission" date="2018-02" db="EMBL/GenBank/DDBJ databases">
        <title>Bacteriophage NCPPB3778 and a type I-E CRISPR drive the evolution of the US Biological Select Agent, Rathayibacter toxicus.</title>
        <authorList>
            <person name="Davis E.W.II."/>
            <person name="Tabima J.F."/>
            <person name="Weisberg A.J."/>
            <person name="Lopes L.D."/>
            <person name="Wiseman M.S."/>
            <person name="Wiseman M.S."/>
            <person name="Pupko T."/>
            <person name="Belcher M.S."/>
            <person name="Sechler A.J."/>
            <person name="Tancos M.A."/>
            <person name="Schroeder B.K."/>
            <person name="Murray T.D."/>
            <person name="Luster D.G."/>
            <person name="Schneider W.L."/>
            <person name="Rogers E."/>
            <person name="Andreote F.D."/>
            <person name="Grunwald N.J."/>
            <person name="Putnam M.L."/>
            <person name="Chang J.H."/>
        </authorList>
    </citation>
    <scope>NUCLEOTIDE SEQUENCE [LARGE SCALE GENOMIC DNA]</scope>
    <source>
        <strain evidence="5 6">AY1D6</strain>
    </source>
</reference>
<dbReference type="Pfam" id="PF00239">
    <property type="entry name" value="Resolvase"/>
    <property type="match status" value="1"/>
</dbReference>
<dbReference type="InterPro" id="IPR050639">
    <property type="entry name" value="SSR_resolvase"/>
</dbReference>
<keyword evidence="6" id="KW-1185">Reference proteome</keyword>
<evidence type="ECO:0000313" key="5">
    <source>
        <dbReference type="EMBL" id="PPH74956.1"/>
    </source>
</evidence>
<accession>A0ABX5A9D5</accession>
<keyword evidence="2" id="KW-0233">DNA recombination</keyword>
<feature type="region of interest" description="Disordered" evidence="3">
    <location>
        <begin position="79"/>
        <end position="102"/>
    </location>
</feature>
<evidence type="ECO:0000256" key="1">
    <source>
        <dbReference type="ARBA" id="ARBA00023125"/>
    </source>
</evidence>
<evidence type="ECO:0000256" key="2">
    <source>
        <dbReference type="ARBA" id="ARBA00023172"/>
    </source>
</evidence>
<protein>
    <recommendedName>
        <fullName evidence="4">Resolvase/invertase-type recombinase catalytic domain-containing protein</fullName>
    </recommendedName>
</protein>
<sequence length="102" mass="11301">MQSWVALMRFLAYLRVSKADKLRGERLGLKAQRALTTAERNGWDIVGWYEDDGVSGKSTDRPGLQPALAALRLGRRGWRRASSPPNSTGCRGRSATLEALRS</sequence>
<evidence type="ECO:0000256" key="3">
    <source>
        <dbReference type="SAM" id="MobiDB-lite"/>
    </source>
</evidence>
<keyword evidence="1" id="KW-0238">DNA-binding</keyword>
<dbReference type="InterPro" id="IPR006119">
    <property type="entry name" value="Resolv_N"/>
</dbReference>
<dbReference type="InterPro" id="IPR036162">
    <property type="entry name" value="Resolvase-like_N_sf"/>
</dbReference>
<evidence type="ECO:0000259" key="4">
    <source>
        <dbReference type="PROSITE" id="PS51736"/>
    </source>
</evidence>
<organism evidence="5 6">
    <name type="scientific">Rathayibacter rathayi</name>
    <name type="common">Corynebacterium rathayi</name>
    <dbReference type="NCBI Taxonomy" id="33887"/>
    <lineage>
        <taxon>Bacteria</taxon>
        <taxon>Bacillati</taxon>
        <taxon>Actinomycetota</taxon>
        <taxon>Actinomycetes</taxon>
        <taxon>Micrococcales</taxon>
        <taxon>Microbacteriaceae</taxon>
        <taxon>Rathayibacter</taxon>
    </lineage>
</organism>
<dbReference type="PANTHER" id="PTHR30461:SF2">
    <property type="entry name" value="SERINE RECOMBINASE PINE-RELATED"/>
    <property type="match status" value="1"/>
</dbReference>
<gene>
    <name evidence="5" type="ORF">C5C40_12055</name>
</gene>
<dbReference type="Proteomes" id="UP000239698">
    <property type="component" value="Unassembled WGS sequence"/>
</dbReference>
<dbReference type="SUPFAM" id="SSF53041">
    <property type="entry name" value="Resolvase-like"/>
    <property type="match status" value="1"/>
</dbReference>
<feature type="domain" description="Resolvase/invertase-type recombinase catalytic" evidence="4">
    <location>
        <begin position="9"/>
        <end position="102"/>
    </location>
</feature>
<name>A0ABX5A9D5_RATRA</name>
<dbReference type="EMBL" id="PSVT01000029">
    <property type="protein sequence ID" value="PPH74956.1"/>
    <property type="molecule type" value="Genomic_DNA"/>
</dbReference>